<feature type="binding site" evidence="5">
    <location>
        <position position="360"/>
    </location>
    <ligand>
        <name>Zn(2+)</name>
        <dbReference type="ChEBI" id="CHEBI:29105"/>
    </ligand>
</feature>
<keyword evidence="8" id="KW-0808">Transferase</keyword>
<evidence type="ECO:0000256" key="3">
    <source>
        <dbReference type="ARBA" id="ARBA00022723"/>
    </source>
</evidence>
<dbReference type="GO" id="GO:0046872">
    <property type="term" value="F:metal ion binding"/>
    <property type="evidence" value="ECO:0007669"/>
    <property type="project" value="UniProtKB-KW"/>
</dbReference>
<comment type="cofactor">
    <cofactor evidence="5">
        <name>Zn(2+)</name>
        <dbReference type="ChEBI" id="CHEBI:29105"/>
    </cofactor>
    <text evidence="5">Binds 1 zinc ion per subunit.</text>
</comment>
<comment type="function">
    <text evidence="5">Non-catalytic subunit of the queuine tRNA-ribosyltransferase (TGT) that catalyzes the base-exchange of a guanine (G) residue with queuine (Q) at position 34 (anticodon wobble position) in tRNAs with GU(N) anticodons (tRNA-Asp, -Asn, -His and -Tyr), resulting in the hypermodified nucleoside queuosine (7-(((4,5-cis-dihydroxy-2-cyclopenten-1-yl)amino)methyl)-7-deazaguanosine).</text>
</comment>
<feature type="compositionally biased region" description="Basic and acidic residues" evidence="6">
    <location>
        <begin position="501"/>
        <end position="511"/>
    </location>
</feature>
<evidence type="ECO:0000256" key="2">
    <source>
        <dbReference type="ARBA" id="ARBA00022694"/>
    </source>
</evidence>
<evidence type="ECO:0000256" key="1">
    <source>
        <dbReference type="ARBA" id="ARBA00022490"/>
    </source>
</evidence>
<dbReference type="PANTHER" id="PTHR46064:SF1">
    <property type="entry name" value="QUEUINE TRNA-RIBOSYLTRANSFERASE ACCESSORY SUBUNIT 2"/>
    <property type="match status" value="1"/>
</dbReference>
<dbReference type="AlphaFoldDB" id="A0A2C5X7A9"/>
<dbReference type="SUPFAM" id="SSF51713">
    <property type="entry name" value="tRNA-guanine transglycosylase"/>
    <property type="match status" value="1"/>
</dbReference>
<dbReference type="OrthoDB" id="27601at2759"/>
<dbReference type="GO" id="GO:0005737">
    <property type="term" value="C:cytoplasm"/>
    <property type="evidence" value="ECO:0007669"/>
    <property type="project" value="UniProtKB-SubCell"/>
</dbReference>
<evidence type="ECO:0000256" key="6">
    <source>
        <dbReference type="SAM" id="MobiDB-lite"/>
    </source>
</evidence>
<dbReference type="HAMAP" id="MF_03043">
    <property type="entry name" value="QTRT2"/>
    <property type="match status" value="1"/>
</dbReference>
<feature type="binding site" evidence="5">
    <location>
        <position position="365"/>
    </location>
    <ligand>
        <name>Zn(2+)</name>
        <dbReference type="ChEBI" id="CHEBI:29105"/>
    </ligand>
</feature>
<keyword evidence="9" id="KW-1185">Reference proteome</keyword>
<evidence type="ECO:0000256" key="5">
    <source>
        <dbReference type="HAMAP-Rule" id="MF_03043"/>
    </source>
</evidence>
<feature type="binding site" evidence="5">
    <location>
        <position position="362"/>
    </location>
    <ligand>
        <name>Zn(2+)</name>
        <dbReference type="ChEBI" id="CHEBI:29105"/>
    </ligand>
</feature>
<evidence type="ECO:0000313" key="8">
    <source>
        <dbReference type="EMBL" id="PHH53663.1"/>
    </source>
</evidence>
<dbReference type="GO" id="GO:0008479">
    <property type="term" value="F:tRNA-guanosine(34) queuine transglycosylase activity"/>
    <property type="evidence" value="ECO:0007669"/>
    <property type="project" value="UniProtKB-UniRule"/>
</dbReference>
<feature type="compositionally biased region" description="Basic and acidic residues" evidence="6">
    <location>
        <begin position="481"/>
        <end position="493"/>
    </location>
</feature>
<dbReference type="InterPro" id="IPR028592">
    <property type="entry name" value="QTRTD1"/>
</dbReference>
<feature type="binding site" evidence="5">
    <location>
        <position position="391"/>
    </location>
    <ligand>
        <name>Zn(2+)</name>
        <dbReference type="ChEBI" id="CHEBI:29105"/>
    </ligand>
</feature>
<name>A0A2C5X7A9_9PEZI</name>
<protein>
    <recommendedName>
        <fullName evidence="5">Queuine tRNA-ribosyltransferase accessory subunit 2</fullName>
    </recommendedName>
    <alternativeName>
        <fullName evidence="5">Queuine tRNA-ribosyltransferase domain-containing protein 1</fullName>
    </alternativeName>
</protein>
<dbReference type="PANTHER" id="PTHR46064">
    <property type="entry name" value="QUEUINE TRNA-RIBOSYLTRANSFERASE ACCESSORY SUBUNIT 2"/>
    <property type="match status" value="1"/>
</dbReference>
<accession>A0A2C5X7A9</accession>
<comment type="caution">
    <text evidence="8">The sequence shown here is derived from an EMBL/GenBank/DDBJ whole genome shotgun (WGS) entry which is preliminary data.</text>
</comment>
<feature type="domain" description="tRNA-guanine(15) transglycosylase-like" evidence="7">
    <location>
        <begin position="37"/>
        <end position="423"/>
    </location>
</feature>
<dbReference type="GO" id="GO:0006400">
    <property type="term" value="P:tRNA modification"/>
    <property type="evidence" value="ECO:0007669"/>
    <property type="project" value="InterPro"/>
</dbReference>
<comment type="similarity">
    <text evidence="5">Belongs to the queuine tRNA-ribosyltransferase family. QTRT2 subfamily.</text>
</comment>
<evidence type="ECO:0000313" key="9">
    <source>
        <dbReference type="Proteomes" id="UP000222788"/>
    </source>
</evidence>
<evidence type="ECO:0000259" key="7">
    <source>
        <dbReference type="Pfam" id="PF01702"/>
    </source>
</evidence>
<proteinExistence type="inferred from homology"/>
<reference evidence="8 9" key="1">
    <citation type="journal article" date="2013" name="Fungal Biol.">
        <title>Analysis of microsatellite markers in the genome of the plant pathogen Ceratocystis fimbriata.</title>
        <authorList>
            <person name="Simpson M.C."/>
            <person name="Wilken P.M."/>
            <person name="Coetzee M.P."/>
            <person name="Wingfield M.J."/>
            <person name="Wingfield B.D."/>
        </authorList>
    </citation>
    <scope>NUCLEOTIDE SEQUENCE [LARGE SCALE GENOMIC DNA]</scope>
    <source>
        <strain evidence="8 9">CBS 114723</strain>
    </source>
</reference>
<dbReference type="InterPro" id="IPR050852">
    <property type="entry name" value="Queuine_tRNA-ribosyltrfase"/>
</dbReference>
<feature type="region of interest" description="Disordered" evidence="6">
    <location>
        <begin position="445"/>
        <end position="511"/>
    </location>
</feature>
<keyword evidence="3 5" id="KW-0479">Metal-binding</keyword>
<dbReference type="InterPro" id="IPR036511">
    <property type="entry name" value="TGT-like_sf"/>
</dbReference>
<evidence type="ECO:0000256" key="4">
    <source>
        <dbReference type="ARBA" id="ARBA00022833"/>
    </source>
</evidence>
<comment type="subunit">
    <text evidence="5">Heterodimer of a catalytic subunit and an accessory subunit.</text>
</comment>
<gene>
    <name evidence="8" type="ORF">CFIMG_001491RA</name>
</gene>
<organism evidence="8 9">
    <name type="scientific">Ceratocystis fimbriata CBS 114723</name>
    <dbReference type="NCBI Taxonomy" id="1035309"/>
    <lineage>
        <taxon>Eukaryota</taxon>
        <taxon>Fungi</taxon>
        <taxon>Dikarya</taxon>
        <taxon>Ascomycota</taxon>
        <taxon>Pezizomycotina</taxon>
        <taxon>Sordariomycetes</taxon>
        <taxon>Hypocreomycetidae</taxon>
        <taxon>Microascales</taxon>
        <taxon>Ceratocystidaceae</taxon>
        <taxon>Ceratocystis</taxon>
    </lineage>
</organism>
<dbReference type="Proteomes" id="UP000222788">
    <property type="component" value="Unassembled WGS sequence"/>
</dbReference>
<dbReference type="InterPro" id="IPR002616">
    <property type="entry name" value="tRNA_ribo_trans-like"/>
</dbReference>
<comment type="subcellular location">
    <subcellularLocation>
        <location evidence="5">Cytoplasm</location>
    </subcellularLocation>
</comment>
<sequence length="511" mass="56268">MAESVTELYNRAAETEEFGAMFRVVKPALGTAGASQAARLGRLSLPGRPAMETPTFFAVASRGTVPHVTQDNLIKHTQVQGAFMALEDFIERKQPPIFNIPATPHGALRTFTATPDQIVTVLAARRVPQVPAPLGNSEKHVTVFTSTGFAQEKATDYPAHVAMLQPDIAVPLADLSQTGHGVISSTKRMRRMGFRTEAWIDTFLEALPREMSRAKGISVYAPVIPTPLPMQWEYLQHLVELAPQLDGLALYDAQLLKELEDEAYKPLASLPRLALDSPKAPHDVLRNVSLGIDVITAPFLNNISDAGVCLTFKLPSADAPLPTGSDSEDALQNQRQLLPSAEDMWRPANQADINPFVEGCRCYTCTKHHRAYVHHLLQAKEMLGWTLLQIHNYHVLSSFMADIRSALANGTFEEQKARFLALYDEEPPQGTGARPRARGYHFKGEAHQPKANPSAWESFNPEKSRLRSQSPPQSDVPLDTHAAKMDAEGKTRGSDTPVEDNVAKKLKTEID</sequence>
<dbReference type="NCBIfam" id="TIGR00449">
    <property type="entry name" value="tgt_general"/>
    <property type="match status" value="1"/>
</dbReference>
<reference evidence="8 9" key="2">
    <citation type="journal article" date="2013" name="IMA Fungus">
        <title>IMA Genome-F 1: Ceratocystis fimbriata: Draft nuclear genome sequence for the plant pathogen, Ceratocystis fimbriata.</title>
        <authorList>
            <person name="Wilken P.M."/>
            <person name="Steenkamp E.T."/>
            <person name="Wingfield M.J."/>
            <person name="de Beer Z.W."/>
            <person name="Wingfield B.D."/>
        </authorList>
    </citation>
    <scope>NUCLEOTIDE SEQUENCE [LARGE SCALE GENOMIC DNA]</scope>
    <source>
        <strain evidence="8 9">CBS 114723</strain>
    </source>
</reference>
<dbReference type="Gene3D" id="3.20.20.105">
    <property type="entry name" value="Queuine tRNA-ribosyltransferase-like"/>
    <property type="match status" value="1"/>
</dbReference>
<keyword evidence="2 5" id="KW-0819">tRNA processing</keyword>
<dbReference type="STRING" id="1035309.A0A2C5X7A9"/>
<dbReference type="EMBL" id="APWK03000040">
    <property type="protein sequence ID" value="PHH53663.1"/>
    <property type="molecule type" value="Genomic_DNA"/>
</dbReference>
<keyword evidence="1 5" id="KW-0963">Cytoplasm</keyword>
<keyword evidence="4 5" id="KW-0862">Zinc</keyword>
<dbReference type="Pfam" id="PF01702">
    <property type="entry name" value="TGT"/>
    <property type="match status" value="1"/>
</dbReference>